<keyword evidence="1" id="KW-1133">Transmembrane helix</keyword>
<dbReference type="STRING" id="1891926.Fuma_01424"/>
<keyword evidence="1" id="KW-0472">Membrane</keyword>
<keyword evidence="1" id="KW-0812">Transmembrane</keyword>
<accession>A0A1P8WCP4</accession>
<sequence>MQPGKARLLIGIACVGTLVTLASTALYTDAAQSFFPASPSTVANELGSFFLFFVAIAGLLITFDLLGGIVIPAACESRPPNSSAWLRSWSRSVAFQTLLYSVSFFFYLQIGREFGTPWLIAAFATLQVILLAGQELIWRFTSSNRSGKEIGMGAFVQHVDQRFVGGVAGLPGFERILIPAGWKGNLRDSDIELLVTRRRVAVTTGLRLRGIICAMVWNVSTFAAAIIACGGGVQSVADLISAFLWFSVFSFAGLLVLPMFNRRGVFALDHQLATNHNPGELQKAIFDLDGITEQDPNRSATAESIFQPIPCPERRSQALSSGEAPTVGPWNVARTALFLSWAFGGPLARAVHCNVGRPELWAMLPTD</sequence>
<gene>
    <name evidence="2" type="ORF">Fuma_01424</name>
</gene>
<keyword evidence="3" id="KW-1185">Reference proteome</keyword>
<evidence type="ECO:0000313" key="2">
    <source>
        <dbReference type="EMBL" id="APZ91828.1"/>
    </source>
</evidence>
<dbReference type="AlphaFoldDB" id="A0A1P8WCP4"/>
<protein>
    <submittedName>
        <fullName evidence="2">Uncharacterized protein</fullName>
    </submittedName>
</protein>
<dbReference type="KEGG" id="fmr:Fuma_01424"/>
<feature type="transmembrane region" description="Helical" evidence="1">
    <location>
        <begin position="116"/>
        <end position="138"/>
    </location>
</feature>
<feature type="transmembrane region" description="Helical" evidence="1">
    <location>
        <begin position="92"/>
        <end position="110"/>
    </location>
</feature>
<name>A0A1P8WCP4_9PLAN</name>
<proteinExistence type="predicted"/>
<feature type="transmembrane region" description="Helical" evidence="1">
    <location>
        <begin position="208"/>
        <end position="233"/>
    </location>
</feature>
<reference evidence="2 3" key="1">
    <citation type="journal article" date="2016" name="Front. Microbiol.">
        <title>Fuerstia marisgermanicae gen. nov., sp. nov., an Unusual Member of the Phylum Planctomycetes from the German Wadden Sea.</title>
        <authorList>
            <person name="Kohn T."/>
            <person name="Heuer A."/>
            <person name="Jogler M."/>
            <person name="Vollmers J."/>
            <person name="Boedeker C."/>
            <person name="Bunk B."/>
            <person name="Rast P."/>
            <person name="Borchert D."/>
            <person name="Glockner I."/>
            <person name="Freese H.M."/>
            <person name="Klenk H.P."/>
            <person name="Overmann J."/>
            <person name="Kaster A.K."/>
            <person name="Rohde M."/>
            <person name="Wiegand S."/>
            <person name="Jogler C."/>
        </authorList>
    </citation>
    <scope>NUCLEOTIDE SEQUENCE [LARGE SCALE GENOMIC DNA]</scope>
    <source>
        <strain evidence="2 3">NH11</strain>
    </source>
</reference>
<evidence type="ECO:0000256" key="1">
    <source>
        <dbReference type="SAM" id="Phobius"/>
    </source>
</evidence>
<dbReference type="EMBL" id="CP017641">
    <property type="protein sequence ID" value="APZ91828.1"/>
    <property type="molecule type" value="Genomic_DNA"/>
</dbReference>
<dbReference type="Proteomes" id="UP000187735">
    <property type="component" value="Chromosome"/>
</dbReference>
<evidence type="ECO:0000313" key="3">
    <source>
        <dbReference type="Proteomes" id="UP000187735"/>
    </source>
</evidence>
<organism evidence="2 3">
    <name type="scientific">Fuerstiella marisgermanici</name>
    <dbReference type="NCBI Taxonomy" id="1891926"/>
    <lineage>
        <taxon>Bacteria</taxon>
        <taxon>Pseudomonadati</taxon>
        <taxon>Planctomycetota</taxon>
        <taxon>Planctomycetia</taxon>
        <taxon>Planctomycetales</taxon>
        <taxon>Planctomycetaceae</taxon>
        <taxon>Fuerstiella</taxon>
    </lineage>
</organism>
<feature type="transmembrane region" description="Helical" evidence="1">
    <location>
        <begin position="239"/>
        <end position="260"/>
    </location>
</feature>
<feature type="transmembrane region" description="Helical" evidence="1">
    <location>
        <begin position="48"/>
        <end position="71"/>
    </location>
</feature>